<feature type="compositionally biased region" description="Basic and acidic residues" evidence="1">
    <location>
        <begin position="35"/>
        <end position="45"/>
    </location>
</feature>
<name>A0A0E9NRA1_SAICN</name>
<feature type="compositionally biased region" description="Pro residues" evidence="1">
    <location>
        <begin position="297"/>
        <end position="306"/>
    </location>
</feature>
<feature type="region of interest" description="Disordered" evidence="1">
    <location>
        <begin position="277"/>
        <end position="416"/>
    </location>
</feature>
<evidence type="ECO:0000313" key="2">
    <source>
        <dbReference type="EMBL" id="GAO51945.1"/>
    </source>
</evidence>
<sequence>MSRARAQRGDVATTCNEELDGIAMKGNGIYPAEGFMDHDGDHDQVPSDNYDQRQNSVGTSSQPSTAWTSPDQPIPAGLPIDPMAQPQYSTETAASAPTAMRENPHLISPVPPAQHEFPPSPQHHPAPATSQSPPTPTPADIEKARIATLLEINTLLFRACLATTPPDTPIPMTPQNKECMERLQANLAYLATMADSRTRNGKAGGGRRVSLPVPKVMTAPAHVPEVEGLYRRLAGLFAGVGVGRSLSITSNTSPPTQHQGPPAAAATHFNEQQHVLAIQSPPPPPPTFHQTQTGVPMPQPQAPAPIPMSGGPGRGQLGPGQGVWQARPPPPQQLSFPGGHQGPPHPQPMLPSGSNPGQPLGMGAIGGPGGGIGGQAQDIQRRMLMQQQLAQQRRRIQQQREQQQALPTAMVGNGSLPGHDMGLSGMPGMGGMSMSPPPPGSVGGAQSDGGGRGMGLGPPPPGSAGSVNGMVRYLKGYGHLEEGYRGGLSGNDDDLAGADLFICIPGSWFATQDDGWVWAFGRGEGRTGKVKDIEGIFKYASVEGASTRI</sequence>
<evidence type="ECO:0000313" key="3">
    <source>
        <dbReference type="Proteomes" id="UP000033140"/>
    </source>
</evidence>
<reference evidence="2 3" key="1">
    <citation type="journal article" date="2011" name="J. Gen. Appl. Microbiol.">
        <title>Draft genome sequencing of the enigmatic yeast Saitoella complicata.</title>
        <authorList>
            <person name="Nishida H."/>
            <person name="Hamamoto M."/>
            <person name="Sugiyama J."/>
        </authorList>
    </citation>
    <scope>NUCLEOTIDE SEQUENCE [LARGE SCALE GENOMIC DNA]</scope>
    <source>
        <strain evidence="2 3">NRRL Y-17804</strain>
    </source>
</reference>
<dbReference type="EMBL" id="BACD03000055">
    <property type="protein sequence ID" value="GAO51945.1"/>
    <property type="molecule type" value="Genomic_DNA"/>
</dbReference>
<feature type="region of interest" description="Disordered" evidence="1">
    <location>
        <begin position="433"/>
        <end position="467"/>
    </location>
</feature>
<reference evidence="2 3" key="3">
    <citation type="journal article" date="2015" name="Genome Announc.">
        <title>Draft Genome Sequence of the Archiascomycetous Yeast Saitoella complicata.</title>
        <authorList>
            <person name="Yamauchi K."/>
            <person name="Kondo S."/>
            <person name="Hamamoto M."/>
            <person name="Takahashi Y."/>
            <person name="Ogura Y."/>
            <person name="Hayashi T."/>
            <person name="Nishida H."/>
        </authorList>
    </citation>
    <scope>NUCLEOTIDE SEQUENCE [LARGE SCALE GENOMIC DNA]</scope>
    <source>
        <strain evidence="2 3">NRRL Y-17804</strain>
    </source>
</reference>
<evidence type="ECO:0000256" key="1">
    <source>
        <dbReference type="SAM" id="MobiDB-lite"/>
    </source>
</evidence>
<organism evidence="2 3">
    <name type="scientific">Saitoella complicata (strain BCRC 22490 / CBS 7301 / JCM 7358 / NBRC 10748 / NRRL Y-17804)</name>
    <dbReference type="NCBI Taxonomy" id="698492"/>
    <lineage>
        <taxon>Eukaryota</taxon>
        <taxon>Fungi</taxon>
        <taxon>Dikarya</taxon>
        <taxon>Ascomycota</taxon>
        <taxon>Taphrinomycotina</taxon>
        <taxon>Taphrinomycotina incertae sedis</taxon>
        <taxon>Saitoella</taxon>
    </lineage>
</organism>
<feature type="compositionally biased region" description="Gly residues" evidence="1">
    <location>
        <begin position="310"/>
        <end position="321"/>
    </location>
</feature>
<protein>
    <submittedName>
        <fullName evidence="2">Uncharacterized protein</fullName>
    </submittedName>
</protein>
<feature type="compositionally biased region" description="Gly residues" evidence="1">
    <location>
        <begin position="441"/>
        <end position="456"/>
    </location>
</feature>
<dbReference type="AlphaFoldDB" id="A0A0E9NRA1"/>
<comment type="caution">
    <text evidence="2">The sequence shown here is derived from an EMBL/GenBank/DDBJ whole genome shotgun (WGS) entry which is preliminary data.</text>
</comment>
<dbReference type="Proteomes" id="UP000033140">
    <property type="component" value="Unassembled WGS sequence"/>
</dbReference>
<feature type="region of interest" description="Disordered" evidence="1">
    <location>
        <begin position="1"/>
        <end position="139"/>
    </location>
</feature>
<dbReference type="STRING" id="698492.A0A0E9NRA1"/>
<accession>A0A0E9NRA1</accession>
<feature type="compositionally biased region" description="Gly residues" evidence="1">
    <location>
        <begin position="363"/>
        <end position="374"/>
    </location>
</feature>
<proteinExistence type="predicted"/>
<keyword evidence="3" id="KW-1185">Reference proteome</keyword>
<feature type="compositionally biased region" description="Polar residues" evidence="1">
    <location>
        <begin position="46"/>
        <end position="71"/>
    </location>
</feature>
<gene>
    <name evidence="2" type="ORF">G7K_6033-t1</name>
</gene>
<reference evidence="2 3" key="2">
    <citation type="journal article" date="2014" name="J. Gen. Appl. Microbiol.">
        <title>The early diverging ascomycetous budding yeast Saitoella complicata has three histone deacetylases belonging to the Clr6, Hos2, and Rpd3 lineages.</title>
        <authorList>
            <person name="Nishida H."/>
            <person name="Matsumoto T."/>
            <person name="Kondo S."/>
            <person name="Hamamoto M."/>
            <person name="Yoshikawa H."/>
        </authorList>
    </citation>
    <scope>NUCLEOTIDE SEQUENCE [LARGE SCALE GENOMIC DNA]</scope>
    <source>
        <strain evidence="2 3">NRRL Y-17804</strain>
    </source>
</reference>
<feature type="compositionally biased region" description="Low complexity" evidence="1">
    <location>
        <begin position="382"/>
        <end position="391"/>
    </location>
</feature>
<feature type="compositionally biased region" description="Polar residues" evidence="1">
    <location>
        <begin position="86"/>
        <end position="95"/>
    </location>
</feature>